<feature type="compositionally biased region" description="Polar residues" evidence="1">
    <location>
        <begin position="514"/>
        <end position="523"/>
    </location>
</feature>
<evidence type="ECO:0000256" key="1">
    <source>
        <dbReference type="SAM" id="MobiDB-lite"/>
    </source>
</evidence>
<feature type="compositionally biased region" description="Polar residues" evidence="1">
    <location>
        <begin position="575"/>
        <end position="589"/>
    </location>
</feature>
<evidence type="ECO:0000313" key="3">
    <source>
        <dbReference type="Proteomes" id="UP001597343"/>
    </source>
</evidence>
<feature type="region of interest" description="Disordered" evidence="1">
    <location>
        <begin position="508"/>
        <end position="600"/>
    </location>
</feature>
<evidence type="ECO:0000313" key="2">
    <source>
        <dbReference type="EMBL" id="MFD2172026.1"/>
    </source>
</evidence>
<reference evidence="3" key="1">
    <citation type="journal article" date="2019" name="Int. J. Syst. Evol. Microbiol.">
        <title>The Global Catalogue of Microorganisms (GCM) 10K type strain sequencing project: providing services to taxonomists for standard genome sequencing and annotation.</title>
        <authorList>
            <consortium name="The Broad Institute Genomics Platform"/>
            <consortium name="The Broad Institute Genome Sequencing Center for Infectious Disease"/>
            <person name="Wu L."/>
            <person name="Ma J."/>
        </authorList>
    </citation>
    <scope>NUCLEOTIDE SEQUENCE [LARGE SCALE GENOMIC DNA]</scope>
    <source>
        <strain evidence="3">CGMCC 1.13574</strain>
    </source>
</reference>
<feature type="region of interest" description="Disordered" evidence="1">
    <location>
        <begin position="69"/>
        <end position="96"/>
    </location>
</feature>
<keyword evidence="3" id="KW-1185">Reference proteome</keyword>
<accession>A0ABW5A2I6</accession>
<dbReference type="EMBL" id="JBHUIO010000011">
    <property type="protein sequence ID" value="MFD2172026.1"/>
    <property type="molecule type" value="Genomic_DNA"/>
</dbReference>
<feature type="region of interest" description="Disordered" evidence="1">
    <location>
        <begin position="786"/>
        <end position="825"/>
    </location>
</feature>
<organism evidence="2 3">
    <name type="scientific">Tumebacillus lipolyticus</name>
    <dbReference type="NCBI Taxonomy" id="1280370"/>
    <lineage>
        <taxon>Bacteria</taxon>
        <taxon>Bacillati</taxon>
        <taxon>Bacillota</taxon>
        <taxon>Bacilli</taxon>
        <taxon>Bacillales</taxon>
        <taxon>Alicyclobacillaceae</taxon>
        <taxon>Tumebacillus</taxon>
    </lineage>
</organism>
<feature type="compositionally biased region" description="Acidic residues" evidence="1">
    <location>
        <begin position="76"/>
        <end position="90"/>
    </location>
</feature>
<protein>
    <recommendedName>
        <fullName evidence="4">Large polyvalent protein-associated domain-containing protein</fullName>
    </recommendedName>
</protein>
<proteinExistence type="predicted"/>
<feature type="compositionally biased region" description="Polar residues" evidence="1">
    <location>
        <begin position="1"/>
        <end position="24"/>
    </location>
</feature>
<feature type="compositionally biased region" description="Low complexity" evidence="1">
    <location>
        <begin position="786"/>
        <end position="816"/>
    </location>
</feature>
<name>A0ABW5A2I6_9BACL</name>
<evidence type="ECO:0008006" key="4">
    <source>
        <dbReference type="Google" id="ProtNLM"/>
    </source>
</evidence>
<dbReference type="Proteomes" id="UP001597343">
    <property type="component" value="Unassembled WGS sequence"/>
</dbReference>
<feature type="compositionally biased region" description="Basic and acidic residues" evidence="1">
    <location>
        <begin position="590"/>
        <end position="600"/>
    </location>
</feature>
<feature type="region of interest" description="Disordered" evidence="1">
    <location>
        <begin position="1"/>
        <end position="35"/>
    </location>
</feature>
<feature type="compositionally biased region" description="Basic residues" evidence="1">
    <location>
        <begin position="563"/>
        <end position="572"/>
    </location>
</feature>
<dbReference type="RefSeq" id="WP_386049330.1">
    <property type="nucleotide sequence ID" value="NZ_JBHUIO010000011.1"/>
</dbReference>
<sequence>MGSTFSQGKMQKSLPKQSAANSVQRAPELEPCSTHPFTSAQIMTLQRKVGNRATQRFLAQQAAQLSRAVIQRSDSEESESEESASEEDAEELSKKQKRIKSLNKKVRNRMYVIRDEDGTINRLSKPKKEKNKLYTSEGVFDEEWSTSAISDVELLQIVHQVAHQFREGVSKTTEAKSMRDEVIRKKGISFSYENKLDLVAAASYNLHAEQSEDAKHQHPRPKHLHRFLNHKSAKAYAIVQKGKHHSNQFIRDAGAYKSKNEDTETPLQHALKGSGKDTDVEMLELLTNYSESGRGGAVDWMLKRKVGSTDSFDDFPMTLEGAQAAARLDDPLRKRWMSTEEEEKAETYKPEFNKKRKKLYDDYKETKLDPKDEYKILEALYADLCLEYGVDSEIEFYDKVGDRAIDEATLKKIAGKTTSKQWESLSVAQKAQALFFKHSETKDRRKKFKAYAADDSDLIKPKEGKVAHTVTGIKDALDDPKQDWKKYDAIRLDFGPIRNEAFLNNKDKKKRHSIYSSTQSTYTAEEKGIFTDDWPMSPSREDLKSSSSDSEGEVEEKKQARDRSRRRSRSRSFRQAGTLQKPTPSTAPKTSDRMDQTTDEVERSALDQMASPASLVHVNEVIRNDGMFVLDPILAWGMTPEGGEVLAEHDPRGDFRDEYLSAYNPMAPKSAQDNGHDLDQKAKTLSSENLAKLYQEKAGKFDQKIFEIEGQEVVKDLASYAMLEVWLREVLLARSWLEEQFTKDELKRMTDEELKAQIESKLLKLTEEYWIGDPDDEYYTLKAASSAKATGSSKKTTASAASSSSSGSGKASGRGKAAVRGKSKR</sequence>
<gene>
    <name evidence="2" type="ORF">ACFSOY_18840</name>
</gene>
<comment type="caution">
    <text evidence="2">The sequence shown here is derived from an EMBL/GenBank/DDBJ whole genome shotgun (WGS) entry which is preliminary data.</text>
</comment>